<evidence type="ECO:0000313" key="3">
    <source>
        <dbReference type="Proteomes" id="UP001295684"/>
    </source>
</evidence>
<feature type="region of interest" description="Disordered" evidence="1">
    <location>
        <begin position="235"/>
        <end position="272"/>
    </location>
</feature>
<reference evidence="2" key="1">
    <citation type="submission" date="2023-07" db="EMBL/GenBank/DDBJ databases">
        <authorList>
            <consortium name="AG Swart"/>
            <person name="Singh M."/>
            <person name="Singh A."/>
            <person name="Seah K."/>
            <person name="Emmerich C."/>
        </authorList>
    </citation>
    <scope>NUCLEOTIDE SEQUENCE</scope>
    <source>
        <strain evidence="2">DP1</strain>
    </source>
</reference>
<organism evidence="2 3">
    <name type="scientific">Euplotes crassus</name>
    <dbReference type="NCBI Taxonomy" id="5936"/>
    <lineage>
        <taxon>Eukaryota</taxon>
        <taxon>Sar</taxon>
        <taxon>Alveolata</taxon>
        <taxon>Ciliophora</taxon>
        <taxon>Intramacronucleata</taxon>
        <taxon>Spirotrichea</taxon>
        <taxon>Hypotrichia</taxon>
        <taxon>Euplotida</taxon>
        <taxon>Euplotidae</taxon>
        <taxon>Moneuplotes</taxon>
    </lineage>
</organism>
<accession>A0AAD1XN45</accession>
<comment type="caution">
    <text evidence="2">The sequence shown here is derived from an EMBL/GenBank/DDBJ whole genome shotgun (WGS) entry which is preliminary data.</text>
</comment>
<protein>
    <submittedName>
        <fullName evidence="2">Uncharacterized protein</fullName>
    </submittedName>
</protein>
<name>A0AAD1XN45_EUPCR</name>
<dbReference type="AlphaFoldDB" id="A0AAD1XN45"/>
<gene>
    <name evidence="2" type="ORF">ECRASSUSDP1_LOCUS17176</name>
</gene>
<evidence type="ECO:0000313" key="2">
    <source>
        <dbReference type="EMBL" id="CAI2375811.1"/>
    </source>
</evidence>
<sequence length="272" mass="32065">MVNLGETLQEEIFRRKARAIHMKKLKEIRYRSMTRRNKNNSNSFSFNDFQKKRKKFMQKEKFDDLNKSNRILLQRLIAISNRKKKNNDGSNCFNKPQKMQKLIISSVRKQRCSPVGNSYNSKVPNLKAQNLIENSALSKPKKKRSKSRDRCAQRYFRDQVIASKFTCRYNQLRRIEVENAKFAQRLYDNKPSISKKKLEDSFQTHLKLKKRMSKFSQNRARKSIAMEIANRKLGTSSQVKRSLVPGSNSVPRMRPKTRQISTTERNGKNLDL</sequence>
<proteinExistence type="predicted"/>
<keyword evidence="3" id="KW-1185">Reference proteome</keyword>
<dbReference type="Proteomes" id="UP001295684">
    <property type="component" value="Unassembled WGS sequence"/>
</dbReference>
<feature type="compositionally biased region" description="Polar residues" evidence="1">
    <location>
        <begin position="235"/>
        <end position="250"/>
    </location>
</feature>
<evidence type="ECO:0000256" key="1">
    <source>
        <dbReference type="SAM" id="MobiDB-lite"/>
    </source>
</evidence>
<dbReference type="EMBL" id="CAMPGE010017317">
    <property type="protein sequence ID" value="CAI2375811.1"/>
    <property type="molecule type" value="Genomic_DNA"/>
</dbReference>